<sequence>MRGVIRLNDPTSHGGRVISAAPNSKVMGVAVARKGDRCVCPLPGHGPCTIVEGDPKVLIDGVPVAFDGHRTSCGATLITTVPDSGRG</sequence>
<reference evidence="1" key="4">
    <citation type="submission" date="2024-05" db="EMBL/GenBank/DDBJ databases">
        <authorList>
            <person name="Sun Q."/>
            <person name="Zhou Y."/>
        </authorList>
    </citation>
    <scope>NUCLEOTIDE SEQUENCE</scope>
    <source>
        <strain evidence="1">CGMCC 1.15931</strain>
    </source>
</reference>
<reference evidence="4" key="2">
    <citation type="journal article" date="2019" name="Int. J. Syst. Evol. Microbiol.">
        <title>The Global Catalogue of Microorganisms (GCM) 10K type strain sequencing project: providing services to taxonomists for standard genome sequencing and annotation.</title>
        <authorList>
            <consortium name="The Broad Institute Genomics Platform"/>
            <consortium name="The Broad Institute Genome Sequencing Center for Infectious Disease"/>
            <person name="Wu L."/>
            <person name="Ma J."/>
        </authorList>
    </citation>
    <scope>NUCLEOTIDE SEQUENCE [LARGE SCALE GENOMIC DNA]</scope>
    <source>
        <strain evidence="4">CGMCC 1.15931</strain>
    </source>
</reference>
<dbReference type="EMBL" id="WNKZ01000093">
    <property type="protein sequence ID" value="MTV55608.1"/>
    <property type="molecule type" value="Genomic_DNA"/>
</dbReference>
<keyword evidence="4" id="KW-1185">Reference proteome</keyword>
<comment type="caution">
    <text evidence="2">The sequence shown here is derived from an EMBL/GenBank/DDBJ whole genome shotgun (WGS) entry which is preliminary data.</text>
</comment>
<dbReference type="Proteomes" id="UP000622638">
    <property type="component" value="Unassembled WGS sequence"/>
</dbReference>
<protein>
    <submittedName>
        <fullName evidence="2">PAAR domain-containing protein</fullName>
    </submittedName>
</protein>
<dbReference type="RefSeq" id="WP_155472871.1">
    <property type="nucleotide sequence ID" value="NZ_BMKG01000002.1"/>
</dbReference>
<reference evidence="1" key="1">
    <citation type="journal article" date="2014" name="Int. J. Syst. Evol. Microbiol.">
        <title>Complete genome of a new Firmicutes species belonging to the dominant human colonic microbiota ('Ruminococcus bicirculans') reveals two chromosomes and a selective capacity to utilize plant glucans.</title>
        <authorList>
            <consortium name="NISC Comparative Sequencing Program"/>
            <person name="Wegmann U."/>
            <person name="Louis P."/>
            <person name="Goesmann A."/>
            <person name="Henrissat B."/>
            <person name="Duncan S.H."/>
            <person name="Flint H.J."/>
        </authorList>
    </citation>
    <scope>NUCLEOTIDE SEQUENCE</scope>
    <source>
        <strain evidence="1">CGMCC 1.15931</strain>
    </source>
</reference>
<dbReference type="Gene3D" id="2.60.200.60">
    <property type="match status" value="1"/>
</dbReference>
<dbReference type="AlphaFoldDB" id="A0A6I3T212"/>
<dbReference type="InterPro" id="IPR008727">
    <property type="entry name" value="PAAR_motif"/>
</dbReference>
<dbReference type="OrthoDB" id="197187at2"/>
<name>A0A6I3T212_9BURK</name>
<evidence type="ECO:0000313" key="3">
    <source>
        <dbReference type="Proteomes" id="UP000430634"/>
    </source>
</evidence>
<proteinExistence type="predicted"/>
<organism evidence="2 3">
    <name type="scientific">Pseudoduganella buxea</name>
    <dbReference type="NCBI Taxonomy" id="1949069"/>
    <lineage>
        <taxon>Bacteria</taxon>
        <taxon>Pseudomonadati</taxon>
        <taxon>Pseudomonadota</taxon>
        <taxon>Betaproteobacteria</taxon>
        <taxon>Burkholderiales</taxon>
        <taxon>Oxalobacteraceae</taxon>
        <taxon>Telluria group</taxon>
        <taxon>Pseudoduganella</taxon>
    </lineage>
</organism>
<evidence type="ECO:0000313" key="1">
    <source>
        <dbReference type="EMBL" id="GGB88251.1"/>
    </source>
</evidence>
<accession>A0A6I3T212</accession>
<dbReference type="Proteomes" id="UP000430634">
    <property type="component" value="Unassembled WGS sequence"/>
</dbReference>
<dbReference type="EMBL" id="BMKG01000002">
    <property type="protein sequence ID" value="GGB88251.1"/>
    <property type="molecule type" value="Genomic_DNA"/>
</dbReference>
<dbReference type="CDD" id="cd14744">
    <property type="entry name" value="PAAR_CT_2"/>
    <property type="match status" value="1"/>
</dbReference>
<evidence type="ECO:0000313" key="2">
    <source>
        <dbReference type="EMBL" id="MTV55608.1"/>
    </source>
</evidence>
<reference evidence="2 3" key="3">
    <citation type="submission" date="2019-11" db="EMBL/GenBank/DDBJ databases">
        <title>Type strains purchased from KCTC, JCM and DSMZ.</title>
        <authorList>
            <person name="Lu H."/>
        </authorList>
    </citation>
    <scope>NUCLEOTIDE SEQUENCE [LARGE SCALE GENOMIC DNA]</scope>
    <source>
        <strain evidence="2 3">KCTC 52429</strain>
    </source>
</reference>
<gene>
    <name evidence="1" type="ORF">GCM10011572_07880</name>
    <name evidence="2" type="ORF">GM672_23055</name>
</gene>
<evidence type="ECO:0000313" key="4">
    <source>
        <dbReference type="Proteomes" id="UP000622638"/>
    </source>
</evidence>
<dbReference type="Pfam" id="PF05488">
    <property type="entry name" value="PAAR_motif"/>
    <property type="match status" value="1"/>
</dbReference>